<evidence type="ECO:0000313" key="2">
    <source>
        <dbReference type="EMBL" id="RVT93464.1"/>
    </source>
</evidence>
<feature type="chain" id="PRO_5019391486" evidence="1">
    <location>
        <begin position="22"/>
        <end position="155"/>
    </location>
</feature>
<dbReference type="Proteomes" id="UP000282971">
    <property type="component" value="Unassembled WGS sequence"/>
</dbReference>
<feature type="signal peptide" evidence="1">
    <location>
        <begin position="1"/>
        <end position="21"/>
    </location>
</feature>
<dbReference type="RefSeq" id="WP_127742099.1">
    <property type="nucleotide sequence ID" value="NZ_SACN01000001.1"/>
</dbReference>
<accession>A0A437M7J2</accession>
<protein>
    <submittedName>
        <fullName evidence="2">Uncharacterized protein</fullName>
    </submittedName>
</protein>
<gene>
    <name evidence="2" type="ORF">EOD43_06195</name>
</gene>
<sequence length="155" mass="16691">MKPALWRIAFTLALPTALAAAAPQPTVAVCMLRHSDTAQAARYRVTIDWNGFGDQDTARIDLAAEDASGDIWPQFRDQRLKPQTKPTVDIITVSDVSRYPLNFYLVGLNDDAVAAFDDECRAGFCSVKASMPGIEQLGTGASIPAVVDAYSCPKG</sequence>
<dbReference type="EMBL" id="SACN01000001">
    <property type="protein sequence ID" value="RVT93464.1"/>
    <property type="molecule type" value="Genomic_DNA"/>
</dbReference>
<organism evidence="2 3">
    <name type="scientific">Sphingomonas crocodyli</name>
    <dbReference type="NCBI Taxonomy" id="1979270"/>
    <lineage>
        <taxon>Bacteria</taxon>
        <taxon>Pseudomonadati</taxon>
        <taxon>Pseudomonadota</taxon>
        <taxon>Alphaproteobacteria</taxon>
        <taxon>Sphingomonadales</taxon>
        <taxon>Sphingomonadaceae</taxon>
        <taxon>Sphingomonas</taxon>
    </lineage>
</organism>
<keyword evidence="3" id="KW-1185">Reference proteome</keyword>
<evidence type="ECO:0000256" key="1">
    <source>
        <dbReference type="SAM" id="SignalP"/>
    </source>
</evidence>
<proteinExistence type="predicted"/>
<comment type="caution">
    <text evidence="2">The sequence shown here is derived from an EMBL/GenBank/DDBJ whole genome shotgun (WGS) entry which is preliminary data.</text>
</comment>
<name>A0A437M7J2_9SPHN</name>
<keyword evidence="1" id="KW-0732">Signal</keyword>
<dbReference type="AlphaFoldDB" id="A0A437M7J2"/>
<dbReference type="OrthoDB" id="9872463at2"/>
<reference evidence="2 3" key="1">
    <citation type="submission" date="2019-01" db="EMBL/GenBank/DDBJ databases">
        <authorList>
            <person name="Chen W.-M."/>
        </authorList>
    </citation>
    <scope>NUCLEOTIDE SEQUENCE [LARGE SCALE GENOMIC DNA]</scope>
    <source>
        <strain evidence="2 3">CCP-7</strain>
    </source>
</reference>
<evidence type="ECO:0000313" key="3">
    <source>
        <dbReference type="Proteomes" id="UP000282971"/>
    </source>
</evidence>